<comment type="caution">
    <text evidence="3">The sequence shown here is derived from an EMBL/GenBank/DDBJ whole genome shotgun (WGS) entry which is preliminary data.</text>
</comment>
<evidence type="ECO:0000256" key="1">
    <source>
        <dbReference type="SAM" id="MobiDB-lite"/>
    </source>
</evidence>
<feature type="chain" id="PRO_5042073413" evidence="2">
    <location>
        <begin position="24"/>
        <end position="611"/>
    </location>
</feature>
<proteinExistence type="predicted"/>
<evidence type="ECO:0000256" key="2">
    <source>
        <dbReference type="SAM" id="SignalP"/>
    </source>
</evidence>
<gene>
    <name evidence="3" type="ORF">DFH08DRAFT_966597</name>
</gene>
<dbReference type="AlphaFoldDB" id="A0AAD7EKT6"/>
<feature type="signal peptide" evidence="2">
    <location>
        <begin position="1"/>
        <end position="23"/>
    </location>
</feature>
<sequence>MPNLRWLSVFCLTGALLLPLALATFEQIAADIGVISVDFIKVDNDFQVPSLNSSQTQVILNDASVIPRALAQATSDVQITGRLDDTDGSALFTLWKNVESTINDVTNQFSNHVIDFLRLGLAALCLELLSLIENGLHAFLAAFTAELPKTITVSSNGSPVTVDDVTLPLATVIAAYEAATSSTDSIRSFEALTPHSHCHIGGCAHPAFPFPLDDHFAQLDDPAAHNSPVSRYPNFGLTFAHLERGLSARSCTPRRLPRTPHPATALARTRPHRTQTLSRRQPTTQISAEVSRTCPSPHQRHCGVAPSLSTCVNGLHAASLALTCNRVIADVPETAPRRHSRPARRTPLPPIHNIPTTPSTSLPHPIPHPRRIRASRHTSAAVVALPATTLRPRPFAAPISSLPASASLLRPFPCRNARPAPRPSALPRCHACHVPPPPHRRAVSTHPHPLHATYAVPCVVLTTQTLTPCAQLPRLHPARSPLLRPHNAQAPRSRFHSALSPSERRLPHVFLIRAASLPVSIRALSAELESVPAHPSSPHRNPASNPAHTLCHGFTHFAYTHRSQLFTHPHSRYVPVPVLYSLLTRYKIIEQPLPCTGVDKSLQQALRFWRV</sequence>
<dbReference type="Proteomes" id="UP001218218">
    <property type="component" value="Unassembled WGS sequence"/>
</dbReference>
<protein>
    <submittedName>
        <fullName evidence="3">Uncharacterized protein</fullName>
    </submittedName>
</protein>
<name>A0AAD7EKT6_9AGAR</name>
<accession>A0AAD7EKT6</accession>
<keyword evidence="4" id="KW-1185">Reference proteome</keyword>
<feature type="region of interest" description="Disordered" evidence="1">
    <location>
        <begin position="335"/>
        <end position="365"/>
    </location>
</feature>
<keyword evidence="2" id="KW-0732">Signal</keyword>
<evidence type="ECO:0000313" key="3">
    <source>
        <dbReference type="EMBL" id="KAJ7330842.1"/>
    </source>
</evidence>
<dbReference type="EMBL" id="JARIHO010000036">
    <property type="protein sequence ID" value="KAJ7330842.1"/>
    <property type="molecule type" value="Genomic_DNA"/>
</dbReference>
<organism evidence="3 4">
    <name type="scientific">Mycena albidolilacea</name>
    <dbReference type="NCBI Taxonomy" id="1033008"/>
    <lineage>
        <taxon>Eukaryota</taxon>
        <taxon>Fungi</taxon>
        <taxon>Dikarya</taxon>
        <taxon>Basidiomycota</taxon>
        <taxon>Agaricomycotina</taxon>
        <taxon>Agaricomycetes</taxon>
        <taxon>Agaricomycetidae</taxon>
        <taxon>Agaricales</taxon>
        <taxon>Marasmiineae</taxon>
        <taxon>Mycenaceae</taxon>
        <taxon>Mycena</taxon>
    </lineage>
</organism>
<reference evidence="3" key="1">
    <citation type="submission" date="2023-03" db="EMBL/GenBank/DDBJ databases">
        <title>Massive genome expansion in bonnet fungi (Mycena s.s.) driven by repeated elements and novel gene families across ecological guilds.</title>
        <authorList>
            <consortium name="Lawrence Berkeley National Laboratory"/>
            <person name="Harder C.B."/>
            <person name="Miyauchi S."/>
            <person name="Viragh M."/>
            <person name="Kuo A."/>
            <person name="Thoen E."/>
            <person name="Andreopoulos B."/>
            <person name="Lu D."/>
            <person name="Skrede I."/>
            <person name="Drula E."/>
            <person name="Henrissat B."/>
            <person name="Morin E."/>
            <person name="Kohler A."/>
            <person name="Barry K."/>
            <person name="LaButti K."/>
            <person name="Morin E."/>
            <person name="Salamov A."/>
            <person name="Lipzen A."/>
            <person name="Mereny Z."/>
            <person name="Hegedus B."/>
            <person name="Baldrian P."/>
            <person name="Stursova M."/>
            <person name="Weitz H."/>
            <person name="Taylor A."/>
            <person name="Grigoriev I.V."/>
            <person name="Nagy L.G."/>
            <person name="Martin F."/>
            <person name="Kauserud H."/>
        </authorList>
    </citation>
    <scope>NUCLEOTIDE SEQUENCE</scope>
    <source>
        <strain evidence="3">CBHHK002</strain>
    </source>
</reference>
<feature type="region of interest" description="Disordered" evidence="1">
    <location>
        <begin position="250"/>
        <end position="299"/>
    </location>
</feature>
<feature type="compositionally biased region" description="Polar residues" evidence="1">
    <location>
        <begin position="274"/>
        <end position="296"/>
    </location>
</feature>
<evidence type="ECO:0000313" key="4">
    <source>
        <dbReference type="Proteomes" id="UP001218218"/>
    </source>
</evidence>